<feature type="transmembrane region" description="Helical" evidence="10">
    <location>
        <begin position="637"/>
        <end position="657"/>
    </location>
</feature>
<dbReference type="Pfam" id="PF00005">
    <property type="entry name" value="ABC_tran"/>
    <property type="match status" value="2"/>
</dbReference>
<dbReference type="GO" id="GO:0005524">
    <property type="term" value="F:ATP binding"/>
    <property type="evidence" value="ECO:0007669"/>
    <property type="project" value="UniProtKB-KW"/>
</dbReference>
<dbReference type="InterPro" id="IPR034003">
    <property type="entry name" value="ABCG_PDR_2"/>
</dbReference>
<organism evidence="12 13">
    <name type="scientific">Dendrobium catenatum</name>
    <dbReference type="NCBI Taxonomy" id="906689"/>
    <lineage>
        <taxon>Eukaryota</taxon>
        <taxon>Viridiplantae</taxon>
        <taxon>Streptophyta</taxon>
        <taxon>Embryophyta</taxon>
        <taxon>Tracheophyta</taxon>
        <taxon>Spermatophyta</taxon>
        <taxon>Magnoliopsida</taxon>
        <taxon>Liliopsida</taxon>
        <taxon>Asparagales</taxon>
        <taxon>Orchidaceae</taxon>
        <taxon>Epidendroideae</taxon>
        <taxon>Malaxideae</taxon>
        <taxon>Dendrobiinae</taxon>
        <taxon>Dendrobium</taxon>
    </lineage>
</organism>
<feature type="transmembrane region" description="Helical" evidence="10">
    <location>
        <begin position="663"/>
        <end position="680"/>
    </location>
</feature>
<keyword evidence="4 10" id="KW-0812">Transmembrane</keyword>
<feature type="transmembrane region" description="Helical" evidence="10">
    <location>
        <begin position="603"/>
        <end position="625"/>
    </location>
</feature>
<dbReference type="InterPro" id="IPR017871">
    <property type="entry name" value="ABC_transporter-like_CS"/>
</dbReference>
<comment type="similarity">
    <text evidence="2">Belongs to the ABC transporter superfamily. ABCG family. PDR (TC 3.A.1.205) subfamily.</text>
</comment>
<dbReference type="Pfam" id="PF08370">
    <property type="entry name" value="PDR_assoc"/>
    <property type="match status" value="1"/>
</dbReference>
<evidence type="ECO:0000313" key="13">
    <source>
        <dbReference type="Proteomes" id="UP000233837"/>
    </source>
</evidence>
<dbReference type="InterPro" id="IPR027417">
    <property type="entry name" value="P-loop_NTPase"/>
</dbReference>
<keyword evidence="3" id="KW-0813">Transport</keyword>
<dbReference type="SUPFAM" id="SSF52540">
    <property type="entry name" value="P-loop containing nucleoside triphosphate hydrolases"/>
    <property type="match status" value="2"/>
</dbReference>
<comment type="subcellular location">
    <subcellularLocation>
        <location evidence="1">Membrane</location>
        <topology evidence="1">Multi-pass membrane protein</topology>
    </subcellularLocation>
</comment>
<reference evidence="12 13" key="1">
    <citation type="journal article" date="2016" name="Sci. Rep.">
        <title>The Dendrobium catenatum Lindl. genome sequence provides insights into polysaccharide synthase, floral development and adaptive evolution.</title>
        <authorList>
            <person name="Zhang G.Q."/>
            <person name="Xu Q."/>
            <person name="Bian C."/>
            <person name="Tsai W.C."/>
            <person name="Yeh C.M."/>
            <person name="Liu K.W."/>
            <person name="Yoshida K."/>
            <person name="Zhang L.S."/>
            <person name="Chang S.B."/>
            <person name="Chen F."/>
            <person name="Shi Y."/>
            <person name="Su Y.Y."/>
            <person name="Zhang Y.Q."/>
            <person name="Chen L.J."/>
            <person name="Yin Y."/>
            <person name="Lin M."/>
            <person name="Huang H."/>
            <person name="Deng H."/>
            <person name="Wang Z.W."/>
            <person name="Zhu S.L."/>
            <person name="Zhao X."/>
            <person name="Deng C."/>
            <person name="Niu S.C."/>
            <person name="Huang J."/>
            <person name="Wang M."/>
            <person name="Liu G.H."/>
            <person name="Yang H.J."/>
            <person name="Xiao X.J."/>
            <person name="Hsiao Y.Y."/>
            <person name="Wu W.L."/>
            <person name="Chen Y.Y."/>
            <person name="Mitsuda N."/>
            <person name="Ohme-Takagi M."/>
            <person name="Luo Y.B."/>
            <person name="Van de Peer Y."/>
            <person name="Liu Z.J."/>
        </authorList>
    </citation>
    <scope>NUCLEOTIDE SEQUENCE [LARGE SCALE GENOMIC DNA]</scope>
    <source>
        <tissue evidence="12">The whole plant</tissue>
    </source>
</reference>
<dbReference type="PROSITE" id="PS00211">
    <property type="entry name" value="ABC_TRANSPORTER_1"/>
    <property type="match status" value="1"/>
</dbReference>
<dbReference type="AlphaFoldDB" id="A0A2I0VDG9"/>
<evidence type="ECO:0000256" key="4">
    <source>
        <dbReference type="ARBA" id="ARBA00022692"/>
    </source>
</evidence>
<name>A0A2I0VDG9_9ASPA</name>
<feature type="transmembrane region" description="Helical" evidence="10">
    <location>
        <begin position="560"/>
        <end position="583"/>
    </location>
</feature>
<dbReference type="PANTHER" id="PTHR48040:SF35">
    <property type="entry name" value="ABC TRANSPORTER G FAMILY MEMBER 39-LIKE"/>
    <property type="match status" value="1"/>
</dbReference>
<keyword evidence="6" id="KW-0547">Nucleotide-binding</keyword>
<keyword evidence="13" id="KW-1185">Reference proteome</keyword>
<keyword evidence="9 10" id="KW-0472">Membrane</keyword>
<evidence type="ECO:0000256" key="2">
    <source>
        <dbReference type="ARBA" id="ARBA00006012"/>
    </source>
</evidence>
<feature type="domain" description="ABC transporter" evidence="11">
    <location>
        <begin position="775"/>
        <end position="1027"/>
    </location>
</feature>
<gene>
    <name evidence="12" type="primary">PDR3</name>
    <name evidence="12" type="ORF">MA16_Dca019688</name>
</gene>
<protein>
    <submittedName>
        <fullName evidence="12">Pleiotropic drug resistance protein 3</fullName>
    </submittedName>
</protein>
<dbReference type="GO" id="GO:0016887">
    <property type="term" value="F:ATP hydrolysis activity"/>
    <property type="evidence" value="ECO:0007669"/>
    <property type="project" value="InterPro"/>
</dbReference>
<dbReference type="GO" id="GO:0016020">
    <property type="term" value="C:membrane"/>
    <property type="evidence" value="ECO:0007669"/>
    <property type="project" value="UniProtKB-SubCell"/>
</dbReference>
<dbReference type="CDD" id="cd03232">
    <property type="entry name" value="ABCG_PDR_domain2"/>
    <property type="match status" value="1"/>
</dbReference>
<dbReference type="EMBL" id="KZ503779">
    <property type="protein sequence ID" value="PKU61452.1"/>
    <property type="molecule type" value="Genomic_DNA"/>
</dbReference>
<keyword evidence="5" id="KW-0677">Repeat</keyword>
<evidence type="ECO:0000259" key="11">
    <source>
        <dbReference type="PROSITE" id="PS50893"/>
    </source>
</evidence>
<dbReference type="PANTHER" id="PTHR48040">
    <property type="entry name" value="PLEIOTROPIC DRUG RESISTANCE PROTEIN 1-LIKE ISOFORM X1"/>
    <property type="match status" value="1"/>
</dbReference>
<dbReference type="Pfam" id="PF01061">
    <property type="entry name" value="ABC2_membrane"/>
    <property type="match status" value="1"/>
</dbReference>
<evidence type="ECO:0000256" key="3">
    <source>
        <dbReference type="ARBA" id="ARBA00022448"/>
    </source>
</evidence>
<evidence type="ECO:0000256" key="9">
    <source>
        <dbReference type="ARBA" id="ARBA00023136"/>
    </source>
</evidence>
<feature type="transmembrane region" description="Helical" evidence="10">
    <location>
        <begin position="519"/>
        <end position="540"/>
    </location>
</feature>
<evidence type="ECO:0000256" key="1">
    <source>
        <dbReference type="ARBA" id="ARBA00004141"/>
    </source>
</evidence>
<dbReference type="InterPro" id="IPR013525">
    <property type="entry name" value="ABC2_TM"/>
</dbReference>
<dbReference type="InterPro" id="IPR003439">
    <property type="entry name" value="ABC_transporter-like_ATP-bd"/>
</dbReference>
<dbReference type="FunFam" id="3.40.50.300:FF:000179">
    <property type="entry name" value="ABC transporter G family member 34"/>
    <property type="match status" value="1"/>
</dbReference>
<keyword evidence="8 10" id="KW-1133">Transmembrane helix</keyword>
<evidence type="ECO:0000256" key="6">
    <source>
        <dbReference type="ARBA" id="ARBA00022741"/>
    </source>
</evidence>
<evidence type="ECO:0000256" key="8">
    <source>
        <dbReference type="ARBA" id="ARBA00022989"/>
    </source>
</evidence>
<dbReference type="InterPro" id="IPR003593">
    <property type="entry name" value="AAA+_ATPase"/>
</dbReference>
<dbReference type="PROSITE" id="PS50893">
    <property type="entry name" value="ABC_TRANSPORTER_2"/>
    <property type="match status" value="2"/>
</dbReference>
<dbReference type="Gene3D" id="3.40.50.300">
    <property type="entry name" value="P-loop containing nucleotide triphosphate hydrolases"/>
    <property type="match status" value="2"/>
</dbReference>
<feature type="transmembrane region" description="Helical" evidence="10">
    <location>
        <begin position="692"/>
        <end position="712"/>
    </location>
</feature>
<evidence type="ECO:0000313" key="12">
    <source>
        <dbReference type="EMBL" id="PKU61452.1"/>
    </source>
</evidence>
<feature type="domain" description="ABC transporter" evidence="11">
    <location>
        <begin position="150"/>
        <end position="423"/>
    </location>
</feature>
<dbReference type="InterPro" id="IPR013581">
    <property type="entry name" value="PDR_assoc"/>
</dbReference>
<evidence type="ECO:0000256" key="5">
    <source>
        <dbReference type="ARBA" id="ARBA00022737"/>
    </source>
</evidence>
<dbReference type="Proteomes" id="UP000233837">
    <property type="component" value="Unassembled WGS sequence"/>
</dbReference>
<evidence type="ECO:0000256" key="7">
    <source>
        <dbReference type="ARBA" id="ARBA00022840"/>
    </source>
</evidence>
<dbReference type="SMART" id="SM00382">
    <property type="entry name" value="AAA"/>
    <property type="match status" value="2"/>
</dbReference>
<accession>A0A2I0VDG9</accession>
<dbReference type="FunFam" id="3.40.50.300:FF:000059">
    <property type="entry name" value="ABC transporter G family member 40"/>
    <property type="match status" value="1"/>
</dbReference>
<evidence type="ECO:0000256" key="10">
    <source>
        <dbReference type="SAM" id="Phobius"/>
    </source>
</evidence>
<dbReference type="GO" id="GO:0140359">
    <property type="term" value="F:ABC-type transporter activity"/>
    <property type="evidence" value="ECO:0007669"/>
    <property type="project" value="InterPro"/>
</dbReference>
<keyword evidence="7" id="KW-0067">ATP-binding</keyword>
<reference evidence="12 13" key="2">
    <citation type="journal article" date="2017" name="Nature">
        <title>The Apostasia genome and the evolution of orchids.</title>
        <authorList>
            <person name="Zhang G.Q."/>
            <person name="Liu K.W."/>
            <person name="Li Z."/>
            <person name="Lohaus R."/>
            <person name="Hsiao Y.Y."/>
            <person name="Niu S.C."/>
            <person name="Wang J.Y."/>
            <person name="Lin Y.C."/>
            <person name="Xu Q."/>
            <person name="Chen L.J."/>
            <person name="Yoshida K."/>
            <person name="Fujiwara S."/>
            <person name="Wang Z.W."/>
            <person name="Zhang Y.Q."/>
            <person name="Mitsuda N."/>
            <person name="Wang M."/>
            <person name="Liu G.H."/>
            <person name="Pecoraro L."/>
            <person name="Huang H.X."/>
            <person name="Xiao X.J."/>
            <person name="Lin M."/>
            <person name="Wu X.Y."/>
            <person name="Wu W.L."/>
            <person name="Chen Y.Y."/>
            <person name="Chang S.B."/>
            <person name="Sakamoto S."/>
            <person name="Ohme-Takagi M."/>
            <person name="Yagi M."/>
            <person name="Zeng S.J."/>
            <person name="Shen C.Y."/>
            <person name="Yeh C.M."/>
            <person name="Luo Y.B."/>
            <person name="Tsai W.C."/>
            <person name="Van de Peer Y."/>
            <person name="Liu Z.J."/>
        </authorList>
    </citation>
    <scope>NUCLEOTIDE SEQUENCE [LARGE SCALE GENOMIC DNA]</scope>
    <source>
        <tissue evidence="12">The whole plant</tissue>
    </source>
</reference>
<proteinExistence type="inferred from homology"/>
<sequence length="1151" mass="129550">MLGGDPYLSRSSAIPFSITGDGTISSRSSSRQRDEEEEWDLRWAAVQKLPTYDRARWGILKFEDGGLKEIGIKNLGFVDRRNLLERLLRDGEDNERFLLKLKERFNRVGIDYPTIEVRYELLNVEAQTHMGSRNLPSFVNSVLNTVEFMANYLHILPNKKIPFTVLNDVSGIIKPQRMTLLLGPPGSGKTTLLLALAGKLGSDLKVSGNVTYNGHTMDEFVPQRTAAYISQDDLHIGEMTVRETLAFSARCQGVGYRYDMLTEMLRREKAENIKPDADIDVFMKASSIQGNETGVITDYTLKILGLEICADVLVGNEMLRGVSGGQRKRVTIGEMIVGPAQALFMDEISTGLDSSTTFQIVNSLKQIVSILGGTAVVSLLQPAPETYELFDEIILLSEGRIVYQGPREAVLEFFKFMGFECPKRKGVADFLQEVISEKDQKKYWAQHDKPYEYVPVKEFAKAFGLFYVGQNLRTELSVPFDRSKSHPAALTTSKFGVSGIEILKACIERELLLMKRNSFVYVFRAFQVMFMAFIMMSLFWKTQMRHNSIDDGQIYNGALFFSLVTIYMNGSSELVLTIIKLPVHFKQRDYHFYPSWALALPNWILNIPFSSIEVAIWVLITYFSIGYDSSAVRFFKHYLLLLLVNQVASGMCRFIAVLGRIPVIANALTYYALLYLNSYASSFGRECEEMVGALFAYVLIFNFLLIVALSYLKPLAKGQSTVSEEAVREQQKRVIGKSTLQSREEETRTLTEGSAEISNSNTTKGMVLPFLPYSITFENIRYSVDMPKEMRAHAIEDRLMLLNGLSGCFRPGVLTALMGVSGAGKTTLLDVLVGRKTKGYVEGNITISGYPKKQDTFARVSGYCEQNDIHSPNLTVHESLIFSLWLRLLPEIDLKTRKMFIDEIMELVEMRTLQDALVGVPGLTGLSTEQRKRLTIAVELVANPSIIFMDEPTSGLDARSAAIVMRTVRNTVDTGRTVVCTIHQPSIDIFESFFELFLMKTGGEEIYVGPLGNNSCHLINYFEDIPGISKIKDGYNPATWMLEVTSSAQEDALGVDFNEIYKNSELYKRNKALIMELSQPSIGSSAVQPIVAIERLVFYRERAAGMYSAFPYAFGQRGSVQRRRARGVRMQEKEGGASFVQVRVGWLRQRF</sequence>